<gene>
    <name evidence="2" type="ORF">EIN_409160</name>
</gene>
<dbReference type="KEGG" id="eiv:EIN_409160"/>
<protein>
    <recommendedName>
        <fullName evidence="4">Metal-dependent protein hydrolase</fullName>
    </recommendedName>
</protein>
<accession>A0A0A1TWQ3</accession>
<dbReference type="Pfam" id="PF03690">
    <property type="entry name" value="MYG1_exonuc"/>
    <property type="match status" value="1"/>
</dbReference>
<dbReference type="OMA" id="FHANSWL"/>
<dbReference type="VEuPathDB" id="AmoebaDB:EIN_409160"/>
<dbReference type="PANTHER" id="PTHR11215:SF1">
    <property type="entry name" value="MYG1 EXONUCLEASE"/>
    <property type="match status" value="1"/>
</dbReference>
<organism evidence="2 3">
    <name type="scientific">Entamoeba invadens IP1</name>
    <dbReference type="NCBI Taxonomy" id="370355"/>
    <lineage>
        <taxon>Eukaryota</taxon>
        <taxon>Amoebozoa</taxon>
        <taxon>Evosea</taxon>
        <taxon>Archamoebae</taxon>
        <taxon>Mastigamoebida</taxon>
        <taxon>Entamoebidae</taxon>
        <taxon>Entamoeba</taxon>
    </lineage>
</organism>
<comment type="similarity">
    <text evidence="1">Belongs to the MYG1 family.</text>
</comment>
<dbReference type="Proteomes" id="UP000014680">
    <property type="component" value="Unassembled WGS sequence"/>
</dbReference>
<dbReference type="AlphaFoldDB" id="A0A0A1TWQ3"/>
<evidence type="ECO:0000256" key="1">
    <source>
        <dbReference type="ARBA" id="ARBA00010105"/>
    </source>
</evidence>
<reference evidence="2 3" key="1">
    <citation type="submission" date="2012-10" db="EMBL/GenBank/DDBJ databases">
        <authorList>
            <person name="Zafar N."/>
            <person name="Inman J."/>
            <person name="Hall N."/>
            <person name="Lorenzi H."/>
            <person name="Caler E."/>
        </authorList>
    </citation>
    <scope>NUCLEOTIDE SEQUENCE [LARGE SCALE GENOMIC DNA]</scope>
    <source>
        <strain evidence="2 3">IP1</strain>
    </source>
</reference>
<evidence type="ECO:0000313" key="2">
    <source>
        <dbReference type="EMBL" id="ELP85627.1"/>
    </source>
</evidence>
<dbReference type="OrthoDB" id="10265310at2759"/>
<dbReference type="GO" id="GO:0005634">
    <property type="term" value="C:nucleus"/>
    <property type="evidence" value="ECO:0007669"/>
    <property type="project" value="TreeGrafter"/>
</dbReference>
<evidence type="ECO:0008006" key="4">
    <source>
        <dbReference type="Google" id="ProtNLM"/>
    </source>
</evidence>
<dbReference type="GeneID" id="14884593"/>
<name>A0A0A1TWQ3_ENTIV</name>
<dbReference type="InterPro" id="IPR003226">
    <property type="entry name" value="MYG1_exonuclease"/>
</dbReference>
<dbReference type="PANTHER" id="PTHR11215">
    <property type="entry name" value="METAL DEPENDENT HYDROLASE - RELATED"/>
    <property type="match status" value="1"/>
</dbReference>
<dbReference type="GO" id="GO:0005737">
    <property type="term" value="C:cytoplasm"/>
    <property type="evidence" value="ECO:0007669"/>
    <property type="project" value="TreeGrafter"/>
</dbReference>
<proteinExistence type="inferred from homology"/>
<keyword evidence="3" id="KW-1185">Reference proteome</keyword>
<evidence type="ECO:0000313" key="3">
    <source>
        <dbReference type="Proteomes" id="UP000014680"/>
    </source>
</evidence>
<dbReference type="RefSeq" id="XP_004184973.1">
    <property type="nucleotide sequence ID" value="XM_004184925.1"/>
</dbReference>
<dbReference type="EMBL" id="KB207048">
    <property type="protein sequence ID" value="ELP85627.1"/>
    <property type="molecule type" value="Genomic_DNA"/>
</dbReference>
<sequence length="330" mass="37725">MRGIVATHASNFHCDDVSASVLLGYTNLYRHHRLIRTLDPIELNRCDLVFDIGGVYDPDTNRYDHHQKGFVETYSSQHTIRLSSCGLIYKHFGKEIIANVIDFIDPFGEKLTADQLSWLELKIYNSFIIAIDANDNGIDPYDGTPLFRDSTTLPARVAKLNSKGNGMLRMEQFMKAQELVRSEFIEFFSAIYFKVIPSLPPVSDVFKTREKYDAEGRILVFKNKCNWRDFLEDLETEEALKTGKLRQVLYVVSFDDTRGQWGCIAVPIAQGSFKMRKPFPLPWRGLRDEKMSEVTGVEGSVFTHNSGFLCCHKTYDGMLKLTQLACAFKD</sequence>